<dbReference type="FunFam" id="3.40.50.150:FF:000077">
    <property type="entry name" value="HemK methyltransferase family member 2"/>
    <property type="match status" value="1"/>
</dbReference>
<dbReference type="InterPro" id="IPR002052">
    <property type="entry name" value="DNA_methylase_N6_adenine_CS"/>
</dbReference>
<proteinExistence type="inferred from homology"/>
<evidence type="ECO:0000256" key="2">
    <source>
        <dbReference type="ARBA" id="ARBA00006149"/>
    </source>
</evidence>
<organism evidence="18 19">
    <name type="scientific">Henosepilachna vigintioctopunctata</name>
    <dbReference type="NCBI Taxonomy" id="420089"/>
    <lineage>
        <taxon>Eukaryota</taxon>
        <taxon>Metazoa</taxon>
        <taxon>Ecdysozoa</taxon>
        <taxon>Arthropoda</taxon>
        <taxon>Hexapoda</taxon>
        <taxon>Insecta</taxon>
        <taxon>Pterygota</taxon>
        <taxon>Neoptera</taxon>
        <taxon>Endopterygota</taxon>
        <taxon>Coleoptera</taxon>
        <taxon>Polyphaga</taxon>
        <taxon>Cucujiformia</taxon>
        <taxon>Coccinelloidea</taxon>
        <taxon>Coccinellidae</taxon>
        <taxon>Epilachninae</taxon>
        <taxon>Epilachnini</taxon>
        <taxon>Henosepilachna</taxon>
    </lineage>
</organism>
<dbReference type="EMBL" id="JARQZJ010000092">
    <property type="protein sequence ID" value="KAK9884018.1"/>
    <property type="molecule type" value="Genomic_DNA"/>
</dbReference>
<dbReference type="PANTHER" id="PTHR45875:SF1">
    <property type="entry name" value="METHYLTRANSFERASE N6AMT1"/>
    <property type="match status" value="1"/>
</dbReference>
<comment type="similarity">
    <text evidence="2">Belongs to the eukaryotic/archaeal PrmC-related family.</text>
</comment>
<dbReference type="GO" id="GO:0032259">
    <property type="term" value="P:methylation"/>
    <property type="evidence" value="ECO:0007669"/>
    <property type="project" value="UniProtKB-KW"/>
</dbReference>
<keyword evidence="6" id="KW-0539">Nucleus</keyword>
<gene>
    <name evidence="18" type="ORF">WA026_004953</name>
</gene>
<dbReference type="InterPro" id="IPR007848">
    <property type="entry name" value="Small_mtfrase_dom"/>
</dbReference>
<accession>A0AAW1UMJ2</accession>
<dbReference type="NCBIfam" id="TIGR00537">
    <property type="entry name" value="hemK_rel_arch"/>
    <property type="match status" value="1"/>
</dbReference>
<evidence type="ECO:0000259" key="17">
    <source>
        <dbReference type="Pfam" id="PF05175"/>
    </source>
</evidence>
<dbReference type="SUPFAM" id="SSF53335">
    <property type="entry name" value="S-adenosyl-L-methionine-dependent methyltransferases"/>
    <property type="match status" value="1"/>
</dbReference>
<evidence type="ECO:0000256" key="3">
    <source>
        <dbReference type="ARBA" id="ARBA00022603"/>
    </source>
</evidence>
<name>A0AAW1UMJ2_9CUCU</name>
<evidence type="ECO:0000256" key="8">
    <source>
        <dbReference type="ARBA" id="ARBA00050903"/>
    </source>
</evidence>
<dbReference type="AlphaFoldDB" id="A0AAW1UMJ2"/>
<keyword evidence="3" id="KW-0489">Methyltransferase</keyword>
<comment type="catalytic activity">
    <reaction evidence="7">
        <text>L-lysyl-[histone] + S-adenosyl-L-methionine = N(6)-methyl-L-lysyl-[histone] + S-adenosyl-L-homocysteine + H(+)</text>
        <dbReference type="Rhea" id="RHEA:10024"/>
        <dbReference type="Rhea" id="RHEA-COMP:9845"/>
        <dbReference type="Rhea" id="RHEA-COMP:9846"/>
        <dbReference type="ChEBI" id="CHEBI:15378"/>
        <dbReference type="ChEBI" id="CHEBI:29969"/>
        <dbReference type="ChEBI" id="CHEBI:57856"/>
        <dbReference type="ChEBI" id="CHEBI:59789"/>
        <dbReference type="ChEBI" id="CHEBI:61929"/>
    </reaction>
    <physiologicalReaction direction="left-to-right" evidence="7">
        <dbReference type="Rhea" id="RHEA:10025"/>
    </physiologicalReaction>
</comment>
<dbReference type="GO" id="GO:0003676">
    <property type="term" value="F:nucleic acid binding"/>
    <property type="evidence" value="ECO:0007669"/>
    <property type="project" value="InterPro"/>
</dbReference>
<evidence type="ECO:0000256" key="7">
    <source>
        <dbReference type="ARBA" id="ARBA00048619"/>
    </source>
</evidence>
<dbReference type="Gene3D" id="3.40.50.150">
    <property type="entry name" value="Vaccinia Virus protein VP39"/>
    <property type="match status" value="1"/>
</dbReference>
<reference evidence="18 19" key="1">
    <citation type="submission" date="2023-03" db="EMBL/GenBank/DDBJ databases">
        <title>Genome insight into feeding habits of ladybird beetles.</title>
        <authorList>
            <person name="Li H.-S."/>
            <person name="Huang Y.-H."/>
            <person name="Pang H."/>
        </authorList>
    </citation>
    <scope>NUCLEOTIDE SEQUENCE [LARGE SCALE GENOMIC DNA]</scope>
    <source>
        <strain evidence="18">SYSU_2023b</strain>
        <tissue evidence="18">Whole body</tissue>
    </source>
</reference>
<evidence type="ECO:0000256" key="10">
    <source>
        <dbReference type="ARBA" id="ARBA00062344"/>
    </source>
</evidence>
<comment type="subcellular location">
    <subcellularLocation>
        <location evidence="1">Nucleus</location>
    </subcellularLocation>
</comment>
<dbReference type="PANTHER" id="PTHR45875">
    <property type="entry name" value="METHYLTRANSFERASE N6AMT1"/>
    <property type="match status" value="1"/>
</dbReference>
<keyword evidence="19" id="KW-1185">Reference proteome</keyword>
<comment type="subunit">
    <text evidence="10">Heterodimer; heterodimerization with TRMT112 is required for S-adenosyl-L-methionine-binding.</text>
</comment>
<evidence type="ECO:0000256" key="13">
    <source>
        <dbReference type="ARBA" id="ARBA00080992"/>
    </source>
</evidence>
<evidence type="ECO:0000313" key="19">
    <source>
        <dbReference type="Proteomes" id="UP001431783"/>
    </source>
</evidence>
<comment type="function">
    <text evidence="9">Methyltransferase that can methylate proteins and, to a lower extent, arsenic. Catalytic subunit of a heterodimer with TRMT112, which monomethylates 'Lys-12' of histone H4 (H4K12me1), a modification present at the promoters of numerous genes encoding cell cycle regulators. Catalytic subunit of a heterodimer with TRMT112, which catalyzes N5-methylation of Glu residue of proteins with a Gly-Gln-Xaa-Xaa-Xaa-Arg motif. Methylates ETF1 on 'Gln-185'; ETF1 needs to be complexed to ERF3 in its GTP-bound form to be efficiently methylated. May also play a role in the modulation of arsenic-induced toxicity by mediating the conversion of monomethylarsonous acid (3+) into the less toxic dimethylarsonic acid. It however only plays a limited role in arsenic metabolism compared with AS3MT.</text>
</comment>
<dbReference type="GO" id="GO:0035657">
    <property type="term" value="C:eRF1 methyltransferase complex"/>
    <property type="evidence" value="ECO:0007669"/>
    <property type="project" value="TreeGrafter"/>
</dbReference>
<feature type="domain" description="Methyltransferase small" evidence="17">
    <location>
        <begin position="45"/>
        <end position="124"/>
    </location>
</feature>
<evidence type="ECO:0000256" key="9">
    <source>
        <dbReference type="ARBA" id="ARBA00053180"/>
    </source>
</evidence>
<dbReference type="GO" id="GO:0005634">
    <property type="term" value="C:nucleus"/>
    <property type="evidence" value="ECO:0007669"/>
    <property type="project" value="UniProtKB-SubCell"/>
</dbReference>
<dbReference type="PROSITE" id="PS00092">
    <property type="entry name" value="N6_MTASE"/>
    <property type="match status" value="1"/>
</dbReference>
<evidence type="ECO:0000256" key="15">
    <source>
        <dbReference type="ARBA" id="ARBA00093624"/>
    </source>
</evidence>
<sequence length="206" mass="23242">MKLATPTYDLKNYSSVYEPREDTFLLLDALELENVYLKNLKPLFALEIGSGSGVIISSLSFIFEEKCLYFATDINPEACLATLNTASLNKCNVEVLNTDLSSGFINGIFDLLIFNPPYVITESEEYYTQAINKSWAGGNQGREVIDKFLRKLPEILSKRGICYLLLLKANDLQDVSNVVGKLGFKSKIILERKIIGEYLFVMKINR</sequence>
<evidence type="ECO:0000313" key="18">
    <source>
        <dbReference type="EMBL" id="KAK9884018.1"/>
    </source>
</evidence>
<comment type="caution">
    <text evidence="18">The sequence shown here is derived from an EMBL/GenBank/DDBJ whole genome shotgun (WGS) entry which is preliminary data.</text>
</comment>
<evidence type="ECO:0000256" key="16">
    <source>
        <dbReference type="ARBA" id="ARBA00093667"/>
    </source>
</evidence>
<evidence type="ECO:0000256" key="1">
    <source>
        <dbReference type="ARBA" id="ARBA00004123"/>
    </source>
</evidence>
<evidence type="ECO:0000256" key="4">
    <source>
        <dbReference type="ARBA" id="ARBA00022679"/>
    </source>
</evidence>
<evidence type="ECO:0000256" key="5">
    <source>
        <dbReference type="ARBA" id="ARBA00022691"/>
    </source>
</evidence>
<dbReference type="GO" id="GO:0036009">
    <property type="term" value="F:protein-glutamine N-methyltransferase activity"/>
    <property type="evidence" value="ECO:0007669"/>
    <property type="project" value="UniProtKB-ARBA"/>
</dbReference>
<keyword evidence="4" id="KW-0808">Transferase</keyword>
<evidence type="ECO:0000256" key="11">
    <source>
        <dbReference type="ARBA" id="ARBA00075330"/>
    </source>
</evidence>
<dbReference type="InterPro" id="IPR029063">
    <property type="entry name" value="SAM-dependent_MTases_sf"/>
</dbReference>
<dbReference type="Proteomes" id="UP001431783">
    <property type="component" value="Unassembled WGS sequence"/>
</dbReference>
<dbReference type="CDD" id="cd02440">
    <property type="entry name" value="AdoMet_MTases"/>
    <property type="match status" value="1"/>
</dbReference>
<evidence type="ECO:0000256" key="6">
    <source>
        <dbReference type="ARBA" id="ARBA00023242"/>
    </source>
</evidence>
<keyword evidence="5" id="KW-0949">S-adenosyl-L-methionine</keyword>
<dbReference type="Pfam" id="PF05175">
    <property type="entry name" value="MTS"/>
    <property type="match status" value="1"/>
</dbReference>
<evidence type="ECO:0000256" key="14">
    <source>
        <dbReference type="ARBA" id="ARBA00083337"/>
    </source>
</evidence>
<dbReference type="InterPro" id="IPR004557">
    <property type="entry name" value="PrmC-related"/>
</dbReference>
<protein>
    <recommendedName>
        <fullName evidence="15">Methyltransferase HEMK2</fullName>
    </recommendedName>
    <alternativeName>
        <fullName evidence="14">HemK methyltransferase family member 2</fullName>
    </alternativeName>
    <alternativeName>
        <fullName evidence="12">Lysine N-methyltransferase 9</fullName>
    </alternativeName>
    <alternativeName>
        <fullName evidence="11">Methylarsonite methyltransferase N6AMT1</fullName>
    </alternativeName>
    <alternativeName>
        <fullName evidence="16">Methyltransferase N6AMT1</fullName>
    </alternativeName>
    <alternativeName>
        <fullName evidence="13">Protein N(5)-glutamine methyltransferase</fullName>
    </alternativeName>
</protein>
<dbReference type="InterPro" id="IPR052190">
    <property type="entry name" value="Euk-Arch_PrmC-MTase"/>
</dbReference>
<evidence type="ECO:0000256" key="12">
    <source>
        <dbReference type="ARBA" id="ARBA00076540"/>
    </source>
</evidence>
<comment type="catalytic activity">
    <reaction evidence="8">
        <text>methylarsonous acid + S-adenosyl-L-methionine = dimethylarsinate + S-adenosyl-L-homocysteine + 2 H(+)</text>
        <dbReference type="Rhea" id="RHEA:11684"/>
        <dbReference type="ChEBI" id="CHEBI:15378"/>
        <dbReference type="ChEBI" id="CHEBI:16223"/>
        <dbReference type="ChEBI" id="CHEBI:17826"/>
        <dbReference type="ChEBI" id="CHEBI:57856"/>
        <dbReference type="ChEBI" id="CHEBI:59789"/>
    </reaction>
</comment>